<name>A0A9P0AE89_BEMTA</name>
<feature type="region of interest" description="Disordered" evidence="9">
    <location>
        <begin position="344"/>
        <end position="383"/>
    </location>
</feature>
<dbReference type="Gene3D" id="4.10.400.10">
    <property type="entry name" value="Low-density Lipoprotein Receptor"/>
    <property type="match status" value="4"/>
</dbReference>
<dbReference type="PANTHER" id="PTHR24270">
    <property type="entry name" value="LOW-DENSITY LIPOPROTEIN RECEPTOR-RELATED"/>
    <property type="match status" value="1"/>
</dbReference>
<comment type="caution">
    <text evidence="8">Lacks conserved residue(s) required for the propagation of feature annotation.</text>
</comment>
<feature type="compositionally biased region" description="Basic and acidic residues" evidence="9">
    <location>
        <begin position="360"/>
        <end position="373"/>
    </location>
</feature>
<evidence type="ECO:0000256" key="8">
    <source>
        <dbReference type="PROSITE-ProRule" id="PRU00124"/>
    </source>
</evidence>
<dbReference type="GO" id="GO:0012505">
    <property type="term" value="C:endomembrane system"/>
    <property type="evidence" value="ECO:0007669"/>
    <property type="project" value="UniProtKB-SubCell"/>
</dbReference>
<dbReference type="InterPro" id="IPR023415">
    <property type="entry name" value="LDLR_class-A_CS"/>
</dbReference>
<dbReference type="PRINTS" id="PR00261">
    <property type="entry name" value="LDLRECEPTOR"/>
</dbReference>
<dbReference type="SUPFAM" id="SSF57424">
    <property type="entry name" value="LDL receptor-like module"/>
    <property type="match status" value="4"/>
</dbReference>
<protein>
    <recommendedName>
        <fullName evidence="12">Basement membrane-specific heparan sulfate proteoglycan core protein</fullName>
    </recommendedName>
</protein>
<dbReference type="InterPro" id="IPR050685">
    <property type="entry name" value="LDLR"/>
</dbReference>
<evidence type="ECO:0000256" key="7">
    <source>
        <dbReference type="ARBA" id="ARBA00023157"/>
    </source>
</evidence>
<gene>
    <name evidence="10" type="ORF">BEMITA_LOCUS7788</name>
</gene>
<feature type="disulfide bond" evidence="8">
    <location>
        <begin position="558"/>
        <end position="573"/>
    </location>
</feature>
<proteinExistence type="predicted"/>
<feature type="disulfide bond" evidence="8">
    <location>
        <begin position="676"/>
        <end position="691"/>
    </location>
</feature>
<feature type="region of interest" description="Disordered" evidence="9">
    <location>
        <begin position="752"/>
        <end position="778"/>
    </location>
</feature>
<evidence type="ECO:0000256" key="6">
    <source>
        <dbReference type="ARBA" id="ARBA00023136"/>
    </source>
</evidence>
<comment type="subcellular location">
    <subcellularLocation>
        <location evidence="2">Endomembrane system</location>
    </subcellularLocation>
    <subcellularLocation>
        <location evidence="1">Membrane</location>
        <topology evidence="1">Single-pass membrane protein</topology>
    </subcellularLocation>
</comment>
<evidence type="ECO:0000256" key="9">
    <source>
        <dbReference type="SAM" id="MobiDB-lite"/>
    </source>
</evidence>
<accession>A0A9P0AE89</accession>
<evidence type="ECO:0008006" key="12">
    <source>
        <dbReference type="Google" id="ProtNLM"/>
    </source>
</evidence>
<dbReference type="Proteomes" id="UP001152759">
    <property type="component" value="Chromosome 4"/>
</dbReference>
<evidence type="ECO:0000256" key="1">
    <source>
        <dbReference type="ARBA" id="ARBA00004167"/>
    </source>
</evidence>
<keyword evidence="4" id="KW-0677">Repeat</keyword>
<keyword evidence="11" id="KW-1185">Reference proteome</keyword>
<keyword evidence="5" id="KW-1133">Transmembrane helix</keyword>
<dbReference type="PROSITE" id="PS01209">
    <property type="entry name" value="LDLRA_1"/>
    <property type="match status" value="3"/>
</dbReference>
<dbReference type="PROSITE" id="PS50068">
    <property type="entry name" value="LDLRA_2"/>
    <property type="match status" value="4"/>
</dbReference>
<dbReference type="GO" id="GO:0016192">
    <property type="term" value="P:vesicle-mediated transport"/>
    <property type="evidence" value="ECO:0007669"/>
    <property type="project" value="UniProtKB-ARBA"/>
</dbReference>
<dbReference type="GO" id="GO:0005886">
    <property type="term" value="C:plasma membrane"/>
    <property type="evidence" value="ECO:0007669"/>
    <property type="project" value="TreeGrafter"/>
</dbReference>
<evidence type="ECO:0000313" key="11">
    <source>
        <dbReference type="Proteomes" id="UP001152759"/>
    </source>
</evidence>
<evidence type="ECO:0000313" key="10">
    <source>
        <dbReference type="EMBL" id="CAH0388904.1"/>
    </source>
</evidence>
<evidence type="ECO:0000256" key="5">
    <source>
        <dbReference type="ARBA" id="ARBA00022989"/>
    </source>
</evidence>
<keyword evidence="6" id="KW-0472">Membrane</keyword>
<organism evidence="10 11">
    <name type="scientific">Bemisia tabaci</name>
    <name type="common">Sweetpotato whitefly</name>
    <name type="synonym">Aleurodes tabaci</name>
    <dbReference type="NCBI Taxonomy" id="7038"/>
    <lineage>
        <taxon>Eukaryota</taxon>
        <taxon>Metazoa</taxon>
        <taxon>Ecdysozoa</taxon>
        <taxon>Arthropoda</taxon>
        <taxon>Hexapoda</taxon>
        <taxon>Insecta</taxon>
        <taxon>Pterygota</taxon>
        <taxon>Neoptera</taxon>
        <taxon>Paraneoptera</taxon>
        <taxon>Hemiptera</taxon>
        <taxon>Sternorrhyncha</taxon>
        <taxon>Aleyrodoidea</taxon>
        <taxon>Aleyrodidae</taxon>
        <taxon>Aleyrodinae</taxon>
        <taxon>Bemisia</taxon>
    </lineage>
</organism>
<evidence type="ECO:0000256" key="4">
    <source>
        <dbReference type="ARBA" id="ARBA00022737"/>
    </source>
</evidence>
<dbReference type="EMBL" id="OU963865">
    <property type="protein sequence ID" value="CAH0388904.1"/>
    <property type="molecule type" value="Genomic_DNA"/>
</dbReference>
<keyword evidence="7 8" id="KW-1015">Disulfide bond</keyword>
<keyword evidence="3" id="KW-0812">Transmembrane</keyword>
<dbReference type="PANTHER" id="PTHR24270:SF62">
    <property type="entry name" value="LOW-DENSITY LIPOPROTEIN RECEPTOR-RELATED PROTEIN 2"/>
    <property type="match status" value="1"/>
</dbReference>
<dbReference type="InterPro" id="IPR036055">
    <property type="entry name" value="LDL_receptor-like_sf"/>
</dbReference>
<sequence length="778" mass="87856">MADNVLIGSRRFLVIVTAIIVSFLSLAIGAPSQDKPNPFIPRSRPLTSQGWKHRYLQKLLSRLEEKHSLLRQETLTPELKSVLRPTPEAIPITLNLCDVSISWKSLAKELEATGTSATGYTVGLMQDEAYIHYNMLIGKEKSSFRFSDLTNGVVYSGFIKSLNNTYKVHHFIRGYDLYSKNPQTKDDAIHEFQLTAPYVIGGERIQSLIYRVIHSSSFPDEGRYIKPLLWRCLALCDAQSSLPPILPEIIRQLAPSNLLLHPLSPTFHRTSARRRLPGGTQSKTCFLLGQPIICHPSHMSIPDQLLGPDIVHDVFLHTHYLAYLFIADTLSSREISLLFAPEDERRPQLDETEPGGAGRRRPEGALHADDRGPRVPAGGLPLLPRADQGRQRDFIVVTPSQIVQLLPPIKIVTLSRIERNELIRVTLKRISSVNEHGDILMENVNYINIYTGDVSTNVNASLKQLELFRSAAELLENETAAAPAQDAPESAEPLNDIFGLGFGNSGFGNGFGGLFSNFLRPNLYNNRRNSVRCYANGDVFEGYACRNSDICVPIEWQCDGEEDCANGDDEFRCNSVNGYYNNPSNNYYNRGQCRRHEFRCRSRGQSLCLPNSWLCDGRVDCEDGWDEDEFNCGNQYSQFTPGHTTNFYTNNYDRDCADSWFNCWDNRDCIHPRYVCDNEDDCRDGSDERICASWNRQCDNHYEFRCASSVGGSHASYTNRACIPKSWICDDQQDCPRGEDESLVMCRDYLRDHPPAGNDQSGRPIPIRGELPDKPRPL</sequence>
<evidence type="ECO:0000256" key="2">
    <source>
        <dbReference type="ARBA" id="ARBA00004308"/>
    </source>
</evidence>
<reference evidence="10" key="1">
    <citation type="submission" date="2021-12" db="EMBL/GenBank/DDBJ databases">
        <authorList>
            <person name="King R."/>
        </authorList>
    </citation>
    <scope>NUCLEOTIDE SEQUENCE</scope>
</reference>
<dbReference type="CDD" id="cd00112">
    <property type="entry name" value="LDLa"/>
    <property type="match status" value="4"/>
</dbReference>
<dbReference type="AlphaFoldDB" id="A0A9P0AE89"/>
<evidence type="ECO:0000256" key="3">
    <source>
        <dbReference type="ARBA" id="ARBA00022692"/>
    </source>
</evidence>
<dbReference type="SMART" id="SM00192">
    <property type="entry name" value="LDLa"/>
    <property type="match status" value="4"/>
</dbReference>
<dbReference type="InterPro" id="IPR002172">
    <property type="entry name" value="LDrepeatLR_classA_rpt"/>
</dbReference>
<dbReference type="Pfam" id="PF00057">
    <property type="entry name" value="Ldl_recept_a"/>
    <property type="match status" value="3"/>
</dbReference>